<evidence type="ECO:0000313" key="4">
    <source>
        <dbReference type="Proteomes" id="UP000655225"/>
    </source>
</evidence>
<dbReference type="Proteomes" id="UP000655225">
    <property type="component" value="Unassembled WGS sequence"/>
</dbReference>
<feature type="region of interest" description="Disordered" evidence="2">
    <location>
        <begin position="1"/>
        <end position="43"/>
    </location>
</feature>
<sequence>MSTARKPRWHPPPPPSPRILHLPRRNRRKNTKQLAGKSVAVKEPETRRKYRGKLETLFDQERTFSRTVPIVLLNSGDCETERRERVEDFESGGFGEEKWRFQAEILRAECNFLRMEREIALNKLERNRDHMERILRSAVETLISGRRKIYEGKSVGVMLEEEIEDLTEKLEELQRSSGVRDFEVRKCSNFDKQASVLQRRLEKLGGISEEKCVKEIQEMAEASLKIRTTCKFDESFISDRKSNRFTDVEILRRKMEGLSKGMLERMEEEYGSMLSTATSSGASSASTSRQIEFPDSSSTIIRQQHQASFDS</sequence>
<evidence type="ECO:0000256" key="2">
    <source>
        <dbReference type="SAM" id="MobiDB-lite"/>
    </source>
</evidence>
<dbReference type="AlphaFoldDB" id="A0A834Z074"/>
<name>A0A834Z074_TETSI</name>
<keyword evidence="4" id="KW-1185">Reference proteome</keyword>
<protein>
    <submittedName>
        <fullName evidence="3">Uncharacterized protein</fullName>
    </submittedName>
</protein>
<dbReference type="PANTHER" id="PTHR35468">
    <property type="entry name" value="MYOSIN-LIKE PROTEIN"/>
    <property type="match status" value="1"/>
</dbReference>
<feature type="region of interest" description="Disordered" evidence="2">
    <location>
        <begin position="271"/>
        <end position="311"/>
    </location>
</feature>
<evidence type="ECO:0000313" key="3">
    <source>
        <dbReference type="EMBL" id="KAF8396146.1"/>
    </source>
</evidence>
<evidence type="ECO:0000256" key="1">
    <source>
        <dbReference type="SAM" id="Coils"/>
    </source>
</evidence>
<feature type="compositionally biased region" description="Basic residues" evidence="2">
    <location>
        <begin position="21"/>
        <end position="31"/>
    </location>
</feature>
<accession>A0A834Z074</accession>
<gene>
    <name evidence="3" type="ORF">HHK36_017759</name>
</gene>
<comment type="caution">
    <text evidence="3">The sequence shown here is derived from an EMBL/GenBank/DDBJ whole genome shotgun (WGS) entry which is preliminary data.</text>
</comment>
<dbReference type="OMA" id="KIRTTCK"/>
<feature type="compositionally biased region" description="Polar residues" evidence="2">
    <location>
        <begin position="295"/>
        <end position="311"/>
    </location>
</feature>
<dbReference type="PANTHER" id="PTHR35468:SF1">
    <property type="entry name" value="MYOSIN-LIKE PROTEIN"/>
    <property type="match status" value="1"/>
</dbReference>
<feature type="compositionally biased region" description="Low complexity" evidence="2">
    <location>
        <begin position="275"/>
        <end position="288"/>
    </location>
</feature>
<dbReference type="OrthoDB" id="1921697at2759"/>
<feature type="coiled-coil region" evidence="1">
    <location>
        <begin position="121"/>
        <end position="176"/>
    </location>
</feature>
<reference evidence="3 4" key="1">
    <citation type="submission" date="2020-04" db="EMBL/GenBank/DDBJ databases">
        <title>Plant Genome Project.</title>
        <authorList>
            <person name="Zhang R.-G."/>
        </authorList>
    </citation>
    <scope>NUCLEOTIDE SEQUENCE [LARGE SCALE GENOMIC DNA]</scope>
    <source>
        <strain evidence="3">YNK0</strain>
        <tissue evidence="3">Leaf</tissue>
    </source>
</reference>
<keyword evidence="1" id="KW-0175">Coiled coil</keyword>
<organism evidence="3 4">
    <name type="scientific">Tetracentron sinense</name>
    <name type="common">Spur-leaf</name>
    <dbReference type="NCBI Taxonomy" id="13715"/>
    <lineage>
        <taxon>Eukaryota</taxon>
        <taxon>Viridiplantae</taxon>
        <taxon>Streptophyta</taxon>
        <taxon>Embryophyta</taxon>
        <taxon>Tracheophyta</taxon>
        <taxon>Spermatophyta</taxon>
        <taxon>Magnoliopsida</taxon>
        <taxon>Trochodendrales</taxon>
        <taxon>Trochodendraceae</taxon>
        <taxon>Tetracentron</taxon>
    </lineage>
</organism>
<proteinExistence type="predicted"/>
<dbReference type="EMBL" id="JABCRI010000012">
    <property type="protein sequence ID" value="KAF8396146.1"/>
    <property type="molecule type" value="Genomic_DNA"/>
</dbReference>